<keyword evidence="4" id="KW-1185">Reference proteome</keyword>
<feature type="domain" description="PWWP" evidence="2">
    <location>
        <begin position="8"/>
        <end position="90"/>
    </location>
</feature>
<feature type="region of interest" description="Disordered" evidence="1">
    <location>
        <begin position="33"/>
        <end position="59"/>
    </location>
</feature>
<evidence type="ECO:0000313" key="4">
    <source>
        <dbReference type="Proteomes" id="UP000694255"/>
    </source>
</evidence>
<dbReference type="PROSITE" id="PS50812">
    <property type="entry name" value="PWWP"/>
    <property type="match status" value="1"/>
</dbReference>
<proteinExistence type="predicted"/>
<evidence type="ECO:0000259" key="2">
    <source>
        <dbReference type="PROSITE" id="PS50812"/>
    </source>
</evidence>
<comment type="caution">
    <text evidence="3">The sequence shown here is derived from an EMBL/GenBank/DDBJ whole genome shotgun (WGS) entry which is preliminary data.</text>
</comment>
<organism evidence="3 4">
    <name type="scientific">[Candida] subhashii</name>
    <dbReference type="NCBI Taxonomy" id="561895"/>
    <lineage>
        <taxon>Eukaryota</taxon>
        <taxon>Fungi</taxon>
        <taxon>Dikarya</taxon>
        <taxon>Ascomycota</taxon>
        <taxon>Saccharomycotina</taxon>
        <taxon>Pichiomycetes</taxon>
        <taxon>Debaryomycetaceae</taxon>
        <taxon>Spathaspora</taxon>
    </lineage>
</organism>
<evidence type="ECO:0000313" key="3">
    <source>
        <dbReference type="EMBL" id="KAG7660590.1"/>
    </source>
</evidence>
<feature type="region of interest" description="Disordered" evidence="1">
    <location>
        <begin position="367"/>
        <end position="414"/>
    </location>
</feature>
<protein>
    <recommendedName>
        <fullName evidence="2">PWWP domain-containing protein</fullName>
    </recommendedName>
</protein>
<dbReference type="Pfam" id="PF00855">
    <property type="entry name" value="PWWP"/>
    <property type="match status" value="1"/>
</dbReference>
<accession>A0A8J5USE8</accession>
<gene>
    <name evidence="3" type="ORF">J8A68_005856</name>
</gene>
<feature type="compositionally biased region" description="Basic residues" evidence="1">
    <location>
        <begin position="185"/>
        <end position="197"/>
    </location>
</feature>
<evidence type="ECO:0000256" key="1">
    <source>
        <dbReference type="SAM" id="MobiDB-lite"/>
    </source>
</evidence>
<dbReference type="Proteomes" id="UP000694255">
    <property type="component" value="Unassembled WGS sequence"/>
</dbReference>
<feature type="compositionally biased region" description="Basic and acidic residues" evidence="1">
    <location>
        <begin position="378"/>
        <end position="414"/>
    </location>
</feature>
<dbReference type="RefSeq" id="XP_049260823.1">
    <property type="nucleotide sequence ID" value="XM_049409967.1"/>
</dbReference>
<feature type="compositionally biased region" description="Acidic residues" evidence="1">
    <location>
        <begin position="139"/>
        <end position="156"/>
    </location>
</feature>
<dbReference type="GeneID" id="73472656"/>
<feature type="compositionally biased region" description="Basic and acidic residues" evidence="1">
    <location>
        <begin position="168"/>
        <end position="184"/>
    </location>
</feature>
<sequence>MSDDQFPPTTVVLAKVKGYPAWPAMVLEESKLPDHILSKKPKTKSSSSSTTPSSPKKKSTIPAHILPVRFFSDDTYIWINSHDIKLLTKDAIQNFFTDSNKKRRRDNLLQKAYELANDPPDMELFIQYGSRAAPPTPEPEPEPVEEEEEEEEVEVDETPKKRKKPGPKPKEKGKAGPKPKDKAKPGPKPKGKAKPGPKPKQTPVVDPKKIEADRKKQEEKKLLSEYDDDWGLELVEYDSKSGNYIFDSKREQIEFFNELPDSITIQTNLEKLSHKFQQIEQKLIPLLLLLSDDDEGVDESDVLTQLKLLDALLNSLPKSVISKSKILRALILTKRKGSGEFGQVKQRIDKILKKLDIEVRENTAEELISQESKAATPDIKDEVKVVDRNENGIKEETKDDGHEESKEDVKDESK</sequence>
<feature type="compositionally biased region" description="Basic and acidic residues" evidence="1">
    <location>
        <begin position="206"/>
        <end position="216"/>
    </location>
</feature>
<reference evidence="3 4" key="1">
    <citation type="journal article" date="2021" name="DNA Res.">
        <title>Genome analysis of Candida subhashii reveals its hybrid nature and dual mitochondrial genome conformations.</title>
        <authorList>
            <person name="Mixao V."/>
            <person name="Hegedusova E."/>
            <person name="Saus E."/>
            <person name="Pryszcz L.P."/>
            <person name="Cillingova A."/>
            <person name="Nosek J."/>
            <person name="Gabaldon T."/>
        </authorList>
    </citation>
    <scope>NUCLEOTIDE SEQUENCE [LARGE SCALE GENOMIC DNA]</scope>
    <source>
        <strain evidence="3 4">CBS 10753</strain>
    </source>
</reference>
<name>A0A8J5USE8_9ASCO</name>
<dbReference type="EMBL" id="JAGSYN010000276">
    <property type="protein sequence ID" value="KAG7660590.1"/>
    <property type="molecule type" value="Genomic_DNA"/>
</dbReference>
<feature type="compositionally biased region" description="Low complexity" evidence="1">
    <location>
        <begin position="44"/>
        <end position="54"/>
    </location>
</feature>
<feature type="region of interest" description="Disordered" evidence="1">
    <location>
        <begin position="130"/>
        <end position="216"/>
    </location>
</feature>
<dbReference type="AlphaFoldDB" id="A0A8J5USE8"/>
<dbReference type="SMART" id="SM00293">
    <property type="entry name" value="PWWP"/>
    <property type="match status" value="1"/>
</dbReference>
<dbReference type="InterPro" id="IPR000313">
    <property type="entry name" value="PWWP_dom"/>
</dbReference>
<dbReference type="OrthoDB" id="62853at2759"/>